<proteinExistence type="predicted"/>
<dbReference type="AlphaFoldDB" id="A0A1G5KAQ0"/>
<dbReference type="Pfam" id="PF01844">
    <property type="entry name" value="HNH"/>
    <property type="match status" value="1"/>
</dbReference>
<dbReference type="CDD" id="cd00085">
    <property type="entry name" value="HNHc"/>
    <property type="match status" value="1"/>
</dbReference>
<name>A0A1G5KAQ0_9RHOB</name>
<dbReference type="OrthoDB" id="9802640at2"/>
<dbReference type="RefSeq" id="WP_090748523.1">
    <property type="nucleotide sequence ID" value="NZ_FMVT01000030.1"/>
</dbReference>
<keyword evidence="3" id="KW-1185">Reference proteome</keyword>
<dbReference type="GO" id="GO:0008270">
    <property type="term" value="F:zinc ion binding"/>
    <property type="evidence" value="ECO:0007669"/>
    <property type="project" value="InterPro"/>
</dbReference>
<accession>A0A1G5KAQ0</accession>
<dbReference type="Proteomes" id="UP000199502">
    <property type="component" value="Unassembled WGS sequence"/>
</dbReference>
<feature type="domain" description="HNH" evidence="1">
    <location>
        <begin position="174"/>
        <end position="217"/>
    </location>
</feature>
<dbReference type="InterPro" id="IPR002711">
    <property type="entry name" value="HNH"/>
</dbReference>
<protein>
    <submittedName>
        <fullName evidence="2">5-methylcytosine-specific restriction enzyme A</fullName>
    </submittedName>
</protein>
<dbReference type="STRING" id="336292.SAMN05660710_03795"/>
<organism evidence="2 3">
    <name type="scientific">Paracoccus tibetensis</name>
    <dbReference type="NCBI Taxonomy" id="336292"/>
    <lineage>
        <taxon>Bacteria</taxon>
        <taxon>Pseudomonadati</taxon>
        <taxon>Pseudomonadota</taxon>
        <taxon>Alphaproteobacteria</taxon>
        <taxon>Rhodobacterales</taxon>
        <taxon>Paracoccaceae</taxon>
        <taxon>Paracoccus</taxon>
    </lineage>
</organism>
<dbReference type="InterPro" id="IPR003615">
    <property type="entry name" value="HNH_nuc"/>
</dbReference>
<reference evidence="2 3" key="1">
    <citation type="submission" date="2016-10" db="EMBL/GenBank/DDBJ databases">
        <authorList>
            <person name="de Groot N.N."/>
        </authorList>
    </citation>
    <scope>NUCLEOTIDE SEQUENCE [LARGE SCALE GENOMIC DNA]</scope>
    <source>
        <strain evidence="2 3">CGMCC 1.8925</strain>
    </source>
</reference>
<dbReference type="EMBL" id="FMVT01000030">
    <property type="protein sequence ID" value="SCY97090.1"/>
    <property type="molecule type" value="Genomic_DNA"/>
</dbReference>
<gene>
    <name evidence="2" type="ORF">SAMN05660710_03795</name>
</gene>
<dbReference type="GO" id="GO:0004519">
    <property type="term" value="F:endonuclease activity"/>
    <property type="evidence" value="ECO:0007669"/>
    <property type="project" value="InterPro"/>
</dbReference>
<evidence type="ECO:0000313" key="3">
    <source>
        <dbReference type="Proteomes" id="UP000199502"/>
    </source>
</evidence>
<dbReference type="Gene3D" id="1.10.30.50">
    <property type="match status" value="1"/>
</dbReference>
<dbReference type="GO" id="GO:0003676">
    <property type="term" value="F:nucleic acid binding"/>
    <property type="evidence" value="ECO:0007669"/>
    <property type="project" value="InterPro"/>
</dbReference>
<evidence type="ECO:0000313" key="2">
    <source>
        <dbReference type="EMBL" id="SCY97090.1"/>
    </source>
</evidence>
<sequence>MARTKGHGNPNWTHDEIVLALDLYLSLDRNVPSPRSPEIQALSAVLRSMPYHLEAAKQPSFRNPDGVGFKLMNLRQLDSGRGLSNVSKTDRQVWEKYGSQPAAVRNLADAITKGMRTILPEEIPEEVEELPEGRLLTAIHVRRERNPKVRKMLLDARRATGLRCDMCELSRPGIRADLEEAIFEAHHIVPLASAGERKTKLSDLSLLCACCHRAIHRAMIIEQRWLTIPEAQGLIL</sequence>
<evidence type="ECO:0000259" key="1">
    <source>
        <dbReference type="Pfam" id="PF01844"/>
    </source>
</evidence>